<accession>A0A392TT05</accession>
<keyword evidence="3" id="KW-1185">Reference proteome</keyword>
<organism evidence="2 3">
    <name type="scientific">Trifolium medium</name>
    <dbReference type="NCBI Taxonomy" id="97028"/>
    <lineage>
        <taxon>Eukaryota</taxon>
        <taxon>Viridiplantae</taxon>
        <taxon>Streptophyta</taxon>
        <taxon>Embryophyta</taxon>
        <taxon>Tracheophyta</taxon>
        <taxon>Spermatophyta</taxon>
        <taxon>Magnoliopsida</taxon>
        <taxon>eudicotyledons</taxon>
        <taxon>Gunneridae</taxon>
        <taxon>Pentapetalae</taxon>
        <taxon>rosids</taxon>
        <taxon>fabids</taxon>
        <taxon>Fabales</taxon>
        <taxon>Fabaceae</taxon>
        <taxon>Papilionoideae</taxon>
        <taxon>50 kb inversion clade</taxon>
        <taxon>NPAAA clade</taxon>
        <taxon>Hologalegina</taxon>
        <taxon>IRL clade</taxon>
        <taxon>Trifolieae</taxon>
        <taxon>Trifolium</taxon>
    </lineage>
</organism>
<feature type="non-terminal residue" evidence="2">
    <location>
        <position position="1"/>
    </location>
</feature>
<dbReference type="Proteomes" id="UP000265520">
    <property type="component" value="Unassembled WGS sequence"/>
</dbReference>
<dbReference type="AlphaFoldDB" id="A0A392TT05"/>
<reference evidence="2 3" key="1">
    <citation type="journal article" date="2018" name="Front. Plant Sci.">
        <title>Red Clover (Trifolium pratense) and Zigzag Clover (T. medium) - A Picture of Genomic Similarities and Differences.</title>
        <authorList>
            <person name="Dluhosova J."/>
            <person name="Istvanek J."/>
            <person name="Nedelnik J."/>
            <person name="Repkova J."/>
        </authorList>
    </citation>
    <scope>NUCLEOTIDE SEQUENCE [LARGE SCALE GENOMIC DNA]</scope>
    <source>
        <strain evidence="3">cv. 10/8</strain>
        <tissue evidence="2">Leaf</tissue>
    </source>
</reference>
<dbReference type="EMBL" id="LXQA010639590">
    <property type="protein sequence ID" value="MCI63577.1"/>
    <property type="molecule type" value="Genomic_DNA"/>
</dbReference>
<evidence type="ECO:0000313" key="3">
    <source>
        <dbReference type="Proteomes" id="UP000265520"/>
    </source>
</evidence>
<evidence type="ECO:0000313" key="2">
    <source>
        <dbReference type="EMBL" id="MCI63577.1"/>
    </source>
</evidence>
<feature type="region of interest" description="Disordered" evidence="1">
    <location>
        <begin position="1"/>
        <end position="39"/>
    </location>
</feature>
<sequence>DMLAEPEKARGVGWARESQSHAEGSWLQPEKAIRAGWAS</sequence>
<protein>
    <submittedName>
        <fullName evidence="2">Uncharacterized protein</fullName>
    </submittedName>
</protein>
<name>A0A392TT05_9FABA</name>
<comment type="caution">
    <text evidence="2">The sequence shown here is derived from an EMBL/GenBank/DDBJ whole genome shotgun (WGS) entry which is preliminary data.</text>
</comment>
<evidence type="ECO:0000256" key="1">
    <source>
        <dbReference type="SAM" id="MobiDB-lite"/>
    </source>
</evidence>
<proteinExistence type="predicted"/>
<feature type="compositionally biased region" description="Basic and acidic residues" evidence="1">
    <location>
        <begin position="1"/>
        <end position="10"/>
    </location>
</feature>